<proteinExistence type="predicted"/>
<feature type="compositionally biased region" description="Basic and acidic residues" evidence="1">
    <location>
        <begin position="105"/>
        <end position="117"/>
    </location>
</feature>
<reference evidence="2" key="1">
    <citation type="journal article" date="2023" name="Science">
        <title>Genome structures resolve the early diversification of teleost fishes.</title>
        <authorList>
            <person name="Parey E."/>
            <person name="Louis A."/>
            <person name="Montfort J."/>
            <person name="Bouchez O."/>
            <person name="Roques C."/>
            <person name="Iampietro C."/>
            <person name="Lluch J."/>
            <person name="Castinel A."/>
            <person name="Donnadieu C."/>
            <person name="Desvignes T."/>
            <person name="Floi Bucao C."/>
            <person name="Jouanno E."/>
            <person name="Wen M."/>
            <person name="Mejri S."/>
            <person name="Dirks R."/>
            <person name="Jansen H."/>
            <person name="Henkel C."/>
            <person name="Chen W.J."/>
            <person name="Zahm M."/>
            <person name="Cabau C."/>
            <person name="Klopp C."/>
            <person name="Thompson A.W."/>
            <person name="Robinson-Rechavi M."/>
            <person name="Braasch I."/>
            <person name="Lecointre G."/>
            <person name="Bobe J."/>
            <person name="Postlethwait J.H."/>
            <person name="Berthelot C."/>
            <person name="Roest Crollius H."/>
            <person name="Guiguen Y."/>
        </authorList>
    </citation>
    <scope>NUCLEOTIDE SEQUENCE</scope>
    <source>
        <strain evidence="2">WJC10195</strain>
    </source>
</reference>
<feature type="compositionally biased region" description="Pro residues" evidence="1">
    <location>
        <begin position="12"/>
        <end position="21"/>
    </location>
</feature>
<evidence type="ECO:0000313" key="3">
    <source>
        <dbReference type="Proteomes" id="UP001152622"/>
    </source>
</evidence>
<organism evidence="2 3">
    <name type="scientific">Synaphobranchus kaupii</name>
    <name type="common">Kaup's arrowtooth eel</name>
    <dbReference type="NCBI Taxonomy" id="118154"/>
    <lineage>
        <taxon>Eukaryota</taxon>
        <taxon>Metazoa</taxon>
        <taxon>Chordata</taxon>
        <taxon>Craniata</taxon>
        <taxon>Vertebrata</taxon>
        <taxon>Euteleostomi</taxon>
        <taxon>Actinopterygii</taxon>
        <taxon>Neopterygii</taxon>
        <taxon>Teleostei</taxon>
        <taxon>Anguilliformes</taxon>
        <taxon>Synaphobranchidae</taxon>
        <taxon>Synaphobranchus</taxon>
    </lineage>
</organism>
<accession>A0A9Q1F8A7</accession>
<comment type="caution">
    <text evidence="2">The sequence shown here is derived from an EMBL/GenBank/DDBJ whole genome shotgun (WGS) entry which is preliminary data.</text>
</comment>
<evidence type="ECO:0000313" key="2">
    <source>
        <dbReference type="EMBL" id="KAJ8352791.1"/>
    </source>
</evidence>
<feature type="region of interest" description="Disordered" evidence="1">
    <location>
        <begin position="1"/>
        <end position="121"/>
    </location>
</feature>
<gene>
    <name evidence="2" type="ORF">SKAU_G00242670</name>
</gene>
<protein>
    <submittedName>
        <fullName evidence="2">Uncharacterized protein</fullName>
    </submittedName>
</protein>
<name>A0A9Q1F8A7_SYNKA</name>
<sequence length="209" mass="22061">MSFILPSIAPARPRPAPPQPPADSWRTQPAAGFPHLSGTRSLPSLASLEQGEQGRVAPPVRFVKAGTRFAPQTPPPPPGLIHRGPSDRFGTCRCGVRRRALPKPDSGKDVNSGKKTELPPPRIAMEPERRVIVCLAAAIYRAFQMVTGESELPYFTPSLALGGGRRAALPMATASAHAGGKDGRVKGSAADGCEGHPLITPPPSFHCFS</sequence>
<dbReference type="Proteomes" id="UP001152622">
    <property type="component" value="Chromosome 8"/>
</dbReference>
<keyword evidence="3" id="KW-1185">Reference proteome</keyword>
<evidence type="ECO:0000256" key="1">
    <source>
        <dbReference type="SAM" id="MobiDB-lite"/>
    </source>
</evidence>
<feature type="region of interest" description="Disordered" evidence="1">
    <location>
        <begin position="175"/>
        <end position="197"/>
    </location>
</feature>
<dbReference type="AlphaFoldDB" id="A0A9Q1F8A7"/>
<dbReference type="EMBL" id="JAINUF010000008">
    <property type="protein sequence ID" value="KAJ8352791.1"/>
    <property type="molecule type" value="Genomic_DNA"/>
</dbReference>